<organism evidence="1 2">
    <name type="scientific">Panagrolaimus sp. PS1159</name>
    <dbReference type="NCBI Taxonomy" id="55785"/>
    <lineage>
        <taxon>Eukaryota</taxon>
        <taxon>Metazoa</taxon>
        <taxon>Ecdysozoa</taxon>
        <taxon>Nematoda</taxon>
        <taxon>Chromadorea</taxon>
        <taxon>Rhabditida</taxon>
        <taxon>Tylenchina</taxon>
        <taxon>Panagrolaimomorpha</taxon>
        <taxon>Panagrolaimoidea</taxon>
        <taxon>Panagrolaimidae</taxon>
        <taxon>Panagrolaimus</taxon>
    </lineage>
</organism>
<name>A0AC35GY22_9BILA</name>
<accession>A0AC35GY22</accession>
<reference evidence="2" key="1">
    <citation type="submission" date="2022-11" db="UniProtKB">
        <authorList>
            <consortium name="WormBaseParasite"/>
        </authorList>
    </citation>
    <scope>IDENTIFICATION</scope>
</reference>
<evidence type="ECO:0000313" key="1">
    <source>
        <dbReference type="Proteomes" id="UP000887580"/>
    </source>
</evidence>
<protein>
    <submittedName>
        <fullName evidence="2">Uncharacterized protein</fullName>
    </submittedName>
</protein>
<dbReference type="Proteomes" id="UP000887580">
    <property type="component" value="Unplaced"/>
</dbReference>
<sequence length="300" mass="34565">MIIWLGSVRCQNQSRQCGIPENIDKLPDFAQDEIKAVWKDYKPGNKCEKELLITDDILSVLDMFDKEITQASTSSSSSSSQTEHTTIFETLFSTTTATPSFLNTHEFATATPTSIASTDAIKDDTFNSFMPTPEIPISDNSNKDYDYFDTKPSTRNQNTFTKTTKTASADFDSSERKKVPLYEMENVLPFLEGANKRTILAFHNLLNDPDIPSEGKRQQEIHLLAVSYLDEDQLRRFNEWSTNRRKRLRAREQQLSHRARDALQELVNVDEIQREKVLYRLPRTIRRELRNFALRRKAAA</sequence>
<evidence type="ECO:0000313" key="2">
    <source>
        <dbReference type="WBParaSite" id="PS1159_v2.g9932.t1"/>
    </source>
</evidence>
<proteinExistence type="predicted"/>
<dbReference type="WBParaSite" id="PS1159_v2.g9932.t1">
    <property type="protein sequence ID" value="PS1159_v2.g9932.t1"/>
    <property type="gene ID" value="PS1159_v2.g9932"/>
</dbReference>